<keyword evidence="1" id="KW-0472">Membrane</keyword>
<comment type="caution">
    <text evidence="2">The sequence shown here is derived from an EMBL/GenBank/DDBJ whole genome shotgun (WGS) entry which is preliminary data.</text>
</comment>
<proteinExistence type="predicted"/>
<accession>A0A365P536</accession>
<dbReference type="EMBL" id="QLST01000001">
    <property type="protein sequence ID" value="RBA29721.1"/>
    <property type="molecule type" value="Genomic_DNA"/>
</dbReference>
<feature type="transmembrane region" description="Helical" evidence="1">
    <location>
        <begin position="119"/>
        <end position="137"/>
    </location>
</feature>
<feature type="transmembrane region" description="Helical" evidence="1">
    <location>
        <begin position="149"/>
        <end position="166"/>
    </location>
</feature>
<name>A0A365P536_9FLAO</name>
<protein>
    <submittedName>
        <fullName evidence="2">Uncharacterized protein</fullName>
    </submittedName>
</protein>
<reference evidence="2 3" key="1">
    <citation type="submission" date="2018-06" db="EMBL/GenBank/DDBJ databases">
        <title>Flavobacterium tibetense sp. nov., isolated from a wetland YonghuCo on Tibetan Plateau.</title>
        <authorList>
            <person name="Xing P."/>
            <person name="Phurbu D."/>
            <person name="Lu H."/>
        </authorList>
    </citation>
    <scope>NUCLEOTIDE SEQUENCE [LARGE SCALE GENOMIC DNA]</scope>
    <source>
        <strain evidence="2 3">YH5</strain>
    </source>
</reference>
<feature type="transmembrane region" description="Helical" evidence="1">
    <location>
        <begin position="172"/>
        <end position="192"/>
    </location>
</feature>
<dbReference type="Proteomes" id="UP000253319">
    <property type="component" value="Unassembled WGS sequence"/>
</dbReference>
<keyword evidence="3" id="KW-1185">Reference proteome</keyword>
<gene>
    <name evidence="2" type="ORF">DPN68_00375</name>
</gene>
<keyword evidence="1" id="KW-0812">Transmembrane</keyword>
<evidence type="ECO:0000256" key="1">
    <source>
        <dbReference type="SAM" id="Phobius"/>
    </source>
</evidence>
<evidence type="ECO:0000313" key="2">
    <source>
        <dbReference type="EMBL" id="RBA29721.1"/>
    </source>
</evidence>
<feature type="transmembrane region" description="Helical" evidence="1">
    <location>
        <begin position="77"/>
        <end position="99"/>
    </location>
</feature>
<evidence type="ECO:0000313" key="3">
    <source>
        <dbReference type="Proteomes" id="UP000253319"/>
    </source>
</evidence>
<keyword evidence="1" id="KW-1133">Transmembrane helix</keyword>
<sequence>MKLTAENIQFIDSYLKNSNVIYYDIRMEMLDHVATAVEQKMEAENIDFYEAFKSYMVVNKREILKGNKLWPGFSKDILLNFLKFLLQPIMILIGVSIYVFYKNVEVANYFSESFTFKDFLFVILISLAIFKIVYFRVVLKQRFYMIEKIFGLLNVFYYLQMFFLNQRNNETPSVFTITMFSYLLIAYLIYFTKQVYKFNTYKKQFV</sequence>
<organism evidence="2 3">
    <name type="scientific">Flavobacterium tibetense</name>
    <dbReference type="NCBI Taxonomy" id="2233533"/>
    <lineage>
        <taxon>Bacteria</taxon>
        <taxon>Pseudomonadati</taxon>
        <taxon>Bacteroidota</taxon>
        <taxon>Flavobacteriia</taxon>
        <taxon>Flavobacteriales</taxon>
        <taxon>Flavobacteriaceae</taxon>
        <taxon>Flavobacterium</taxon>
    </lineage>
</organism>
<dbReference type="AlphaFoldDB" id="A0A365P536"/>